<dbReference type="AlphaFoldDB" id="A0A6A1R0H1"/>
<evidence type="ECO:0000313" key="5">
    <source>
        <dbReference type="EMBL" id="KAB0585772.1"/>
    </source>
</evidence>
<dbReference type="PANTHER" id="PTHR30258">
    <property type="entry name" value="TYPE II SECRETION SYSTEM PROTEIN GSPE-RELATED"/>
    <property type="match status" value="1"/>
</dbReference>
<keyword evidence="2" id="KW-0547">Nucleotide-binding</keyword>
<feature type="domain" description="Bacterial type II secretion system protein E" evidence="4">
    <location>
        <begin position="81"/>
        <end position="254"/>
    </location>
</feature>
<accession>A0A6A1R0H1</accession>
<evidence type="ECO:0000256" key="1">
    <source>
        <dbReference type="ARBA" id="ARBA00006611"/>
    </source>
</evidence>
<comment type="similarity">
    <text evidence="1">Belongs to the GSP E family.</text>
</comment>
<dbReference type="Pfam" id="PF00437">
    <property type="entry name" value="T2SSE"/>
    <property type="match status" value="1"/>
</dbReference>
<evidence type="ECO:0000256" key="3">
    <source>
        <dbReference type="ARBA" id="ARBA00022840"/>
    </source>
</evidence>
<dbReference type="InterPro" id="IPR001482">
    <property type="entry name" value="T2SS/T4SS_dom"/>
</dbReference>
<dbReference type="Gene3D" id="3.40.50.300">
    <property type="entry name" value="P-loop containing nucleotide triphosphate hydrolases"/>
    <property type="match status" value="1"/>
</dbReference>
<dbReference type="EMBL" id="VZOT01000010">
    <property type="protein sequence ID" value="KAB0585772.1"/>
    <property type="molecule type" value="Genomic_DNA"/>
</dbReference>
<evidence type="ECO:0000259" key="4">
    <source>
        <dbReference type="Pfam" id="PF00437"/>
    </source>
</evidence>
<gene>
    <name evidence="5" type="ORF">F7P80_12670</name>
</gene>
<proteinExistence type="inferred from homology"/>
<comment type="caution">
    <text evidence="5">The sequence shown here is derived from an EMBL/GenBank/DDBJ whole genome shotgun (WGS) entry which is preliminary data.</text>
</comment>
<dbReference type="InterPro" id="IPR027417">
    <property type="entry name" value="P-loop_NTPase"/>
</dbReference>
<evidence type="ECO:0000256" key="2">
    <source>
        <dbReference type="ARBA" id="ARBA00022741"/>
    </source>
</evidence>
<dbReference type="SUPFAM" id="SSF52540">
    <property type="entry name" value="P-loop containing nucleoside triphosphate hydrolases"/>
    <property type="match status" value="1"/>
</dbReference>
<dbReference type="GO" id="GO:0005886">
    <property type="term" value="C:plasma membrane"/>
    <property type="evidence" value="ECO:0007669"/>
    <property type="project" value="TreeGrafter"/>
</dbReference>
<protein>
    <recommendedName>
        <fullName evidence="4">Bacterial type II secretion system protein E domain-containing protein</fullName>
    </recommendedName>
</protein>
<dbReference type="RefSeq" id="WP_151045179.1">
    <property type="nucleotide sequence ID" value="NZ_CATYED010000033.1"/>
</dbReference>
<organism evidence="5">
    <name type="scientific">Comamonas kerstersii</name>
    <dbReference type="NCBI Taxonomy" id="225992"/>
    <lineage>
        <taxon>Bacteria</taxon>
        <taxon>Pseudomonadati</taxon>
        <taxon>Pseudomonadota</taxon>
        <taxon>Betaproteobacteria</taxon>
        <taxon>Burkholderiales</taxon>
        <taxon>Comamonadaceae</taxon>
        <taxon>Comamonas</taxon>
    </lineage>
</organism>
<sequence length="297" mass="32124">MSVPEITDLHISVAADAPTIVFPGQTVAEAVHESTVGPVRAAVKEHPDKKMLQLPDGSRWRNQRMREDRYALRRMPVACPNLDELMLPSWIKQLLLSSKLKTHGGLVVIFGQTGAGKTTTLSATIAGRLALHGGYCLTLEDPPEHPLEGRHGKSGYCEQLDVDELGGYEKAIHTALRCFPAKDSSMLGYGEVRENLTAAELVRVAVDGHLVLATMHAKSIPEGLQRLAAMAKAAGEENANALLATAIQLAVHQKFDPGGRLEVNALPRDNKATAHIKAGEFAALSEEVQRQLLKNMS</sequence>
<dbReference type="PANTHER" id="PTHR30258:SF3">
    <property type="entry name" value="SLL1921 PROTEIN"/>
    <property type="match status" value="1"/>
</dbReference>
<dbReference type="GO" id="GO:0005524">
    <property type="term" value="F:ATP binding"/>
    <property type="evidence" value="ECO:0007669"/>
    <property type="project" value="UniProtKB-KW"/>
</dbReference>
<name>A0A6A1R0H1_9BURK</name>
<keyword evidence="3" id="KW-0067">ATP-binding</keyword>
<reference evidence="5" key="1">
    <citation type="submission" date="2019-09" db="EMBL/GenBank/DDBJ databases">
        <title>Draft genome sequences of 48 bacterial type strains from the CCUG.</title>
        <authorList>
            <person name="Tunovic T."/>
            <person name="Pineiro-Iglesias B."/>
            <person name="Unosson C."/>
            <person name="Inganas E."/>
            <person name="Ohlen M."/>
            <person name="Cardew S."/>
            <person name="Jensie-Markopoulos S."/>
            <person name="Salva-Serra F."/>
            <person name="Jaen-Luchoro D."/>
            <person name="Karlsson R."/>
            <person name="Svensson-Stadler L."/>
            <person name="Chun J."/>
            <person name="Moore E."/>
        </authorList>
    </citation>
    <scope>NUCLEOTIDE SEQUENCE</scope>
    <source>
        <strain evidence="5">CCUG 15333</strain>
    </source>
</reference>
<dbReference type="GO" id="GO:0016887">
    <property type="term" value="F:ATP hydrolysis activity"/>
    <property type="evidence" value="ECO:0007669"/>
    <property type="project" value="TreeGrafter"/>
</dbReference>